<dbReference type="RefSeq" id="WP_311700708.1">
    <property type="nucleotide sequence ID" value="NZ_JAVREY010000101.1"/>
</dbReference>
<comment type="caution">
    <text evidence="1">The sequence shown here is derived from an EMBL/GenBank/DDBJ whole genome shotgun (WGS) entry which is preliminary data.</text>
</comment>
<organism evidence="1 2">
    <name type="scientific">Streptomyces gibsoniae</name>
    <dbReference type="NCBI Taxonomy" id="3075529"/>
    <lineage>
        <taxon>Bacteria</taxon>
        <taxon>Bacillati</taxon>
        <taxon>Actinomycetota</taxon>
        <taxon>Actinomycetes</taxon>
        <taxon>Kitasatosporales</taxon>
        <taxon>Streptomycetaceae</taxon>
        <taxon>Streptomyces</taxon>
    </lineage>
</organism>
<accession>A0ABU2U7Z0</accession>
<dbReference type="EMBL" id="JAVREY010000101">
    <property type="protein sequence ID" value="MDT0469275.1"/>
    <property type="molecule type" value="Genomic_DNA"/>
</dbReference>
<protein>
    <submittedName>
        <fullName evidence="1">Uncharacterized protein</fullName>
    </submittedName>
</protein>
<keyword evidence="2" id="KW-1185">Reference proteome</keyword>
<evidence type="ECO:0000313" key="2">
    <source>
        <dbReference type="Proteomes" id="UP001183809"/>
    </source>
</evidence>
<gene>
    <name evidence="1" type="ORF">RM764_41015</name>
</gene>
<name>A0ABU2U7Z0_9ACTN</name>
<evidence type="ECO:0000313" key="1">
    <source>
        <dbReference type="EMBL" id="MDT0469275.1"/>
    </source>
</evidence>
<dbReference type="Proteomes" id="UP001183809">
    <property type="component" value="Unassembled WGS sequence"/>
</dbReference>
<reference evidence="2" key="1">
    <citation type="submission" date="2023-07" db="EMBL/GenBank/DDBJ databases">
        <title>30 novel species of actinomycetes from the DSMZ collection.</title>
        <authorList>
            <person name="Nouioui I."/>
        </authorList>
    </citation>
    <scope>NUCLEOTIDE SEQUENCE [LARGE SCALE GENOMIC DNA]</scope>
    <source>
        <strain evidence="2">DSM 41699</strain>
    </source>
</reference>
<proteinExistence type="predicted"/>
<sequence length="48" mass="5504">MDLVTLWRLARNWYAGRMEPGYTRRDPSSAAAYFAEVGLHGKFWGLAD</sequence>